<comment type="caution">
    <text evidence="3">The sequence shown here is derived from an EMBL/GenBank/DDBJ whole genome shotgun (WGS) entry which is preliminary data.</text>
</comment>
<dbReference type="Gene3D" id="3.30.420.10">
    <property type="entry name" value="Ribonuclease H-like superfamily/Ribonuclease H"/>
    <property type="match status" value="1"/>
</dbReference>
<dbReference type="InterPro" id="IPR036397">
    <property type="entry name" value="RNaseH_sf"/>
</dbReference>
<dbReference type="PANTHER" id="PTHR33116">
    <property type="entry name" value="REVERSE TRANSCRIPTASE ZINC-BINDING DOMAIN-CONTAINING PROTEIN-RELATED-RELATED"/>
    <property type="match status" value="1"/>
</dbReference>
<dbReference type="Pfam" id="PF13966">
    <property type="entry name" value="zf-RVT"/>
    <property type="match status" value="1"/>
</dbReference>
<feature type="domain" description="Reverse transcriptase" evidence="2">
    <location>
        <begin position="54"/>
        <end position="336"/>
    </location>
</feature>
<feature type="compositionally biased region" description="Polar residues" evidence="1">
    <location>
        <begin position="778"/>
        <end position="789"/>
    </location>
</feature>
<dbReference type="InterPro" id="IPR000477">
    <property type="entry name" value="RT_dom"/>
</dbReference>
<dbReference type="AlphaFoldDB" id="A0A6D2JF08"/>
<dbReference type="GO" id="GO:0003676">
    <property type="term" value="F:nucleic acid binding"/>
    <property type="evidence" value="ECO:0007669"/>
    <property type="project" value="InterPro"/>
</dbReference>
<dbReference type="OrthoDB" id="1108114at2759"/>
<dbReference type="CDD" id="cd06222">
    <property type="entry name" value="RNase_H_like"/>
    <property type="match status" value="1"/>
</dbReference>
<dbReference type="InterPro" id="IPR002156">
    <property type="entry name" value="RNaseH_domain"/>
</dbReference>
<feature type="compositionally biased region" description="Basic residues" evidence="1">
    <location>
        <begin position="768"/>
        <end position="777"/>
    </location>
</feature>
<dbReference type="Proteomes" id="UP000467841">
    <property type="component" value="Unassembled WGS sequence"/>
</dbReference>
<proteinExistence type="predicted"/>
<dbReference type="Pfam" id="PF13456">
    <property type="entry name" value="RVT_3"/>
    <property type="match status" value="1"/>
</dbReference>
<dbReference type="Pfam" id="PF00078">
    <property type="entry name" value="RVT_1"/>
    <property type="match status" value="1"/>
</dbReference>
<dbReference type="GO" id="GO:0004523">
    <property type="term" value="F:RNA-DNA hybrid ribonuclease activity"/>
    <property type="evidence" value="ECO:0007669"/>
    <property type="project" value="InterPro"/>
</dbReference>
<dbReference type="SUPFAM" id="SSF56672">
    <property type="entry name" value="DNA/RNA polymerases"/>
    <property type="match status" value="1"/>
</dbReference>
<evidence type="ECO:0000259" key="2">
    <source>
        <dbReference type="PROSITE" id="PS50878"/>
    </source>
</evidence>
<sequence>MNANLTAEPTREEIREALFSIHPDKAPGPDGFSAGFFQSHWSVIGPKIVEEIKDILRRGQIPHSINDTHVRLIPKVPNPKTVAEYRPIALCNVYYKIISKILTRRLQPILPTIISENQTAFVPDRAISDNILITHETLHFLKNSGATKHCAMAVKTDMSKAYERLEWGFIVIVMERMCFHAKWINWVMQCIFTVSYAYLVNGAAQGKVTPHRGIRQGDPLSPFIFILCGEVLSGLCKNAKSNGSLPGISVSRGSPKINHLLFADDTMFFSKTNQKSCETLNAILRKYEEASGQQINLLKSSITFSKKTPPEIKTRVKNSLGINKEGGQGKYLGLPESFDRRKKDLFTLIVDRIKQRSISYSSRHLSSAGKLTMIKFVLSSIPSYTMSCFKLPTGLCKRIQSAITRFWWDSKPGKKKLCWLAWSKLTRAKKNGGLGFREIQSFNDALLAKISWRILNNPTCLLSQVLKGKYCKDHTFINVQIKSSTSHGWRGILIGRDLIKHKLGRAIGNGQTTSLWNDPWLSIKHPTYPIGPTRKEDLEMTVSNLLTGHLNEWNITKIMETLPFHMAEIRALRPSSKGATDTYIWLPTKTGDYSVKTGYHVAMEVNENLDLYQNHQGISWMTEIWNARISPKMKVFLWKIVQEVLPVGDNLLNCGILDNACCVHCGDLETTEHLFFHCGFAKEVWNQAPFTKPINPLQIDNFTTTLTDSKTWICLPPTGITAGPLFSWICWAIWKARNHLLFEQRKFSSAETMSKAVSEARDWQQAQRKTHLLKPRSKTPSPNQTNPNTITCFTDGAWSKEHEIGGLGWIFIDADGTTRNHGHAAERFVSSPIMTEALAIRSALNQALESEITHIHIKTDAQEFVRAINMQEQIAEIFGILFDIQTLVSMFLSISFSYIPRSENAMADSIAKNAKSRLVTLVSNQTLMCNPV</sequence>
<reference evidence="3" key="1">
    <citation type="submission" date="2020-01" db="EMBL/GenBank/DDBJ databases">
        <authorList>
            <person name="Mishra B."/>
        </authorList>
    </citation>
    <scope>NUCLEOTIDE SEQUENCE [LARGE SCALE GENOMIC DNA]</scope>
</reference>
<name>A0A6D2JF08_9BRAS</name>
<evidence type="ECO:0000256" key="1">
    <source>
        <dbReference type="SAM" id="MobiDB-lite"/>
    </source>
</evidence>
<keyword evidence="4" id="KW-1185">Reference proteome</keyword>
<dbReference type="InterPro" id="IPR012337">
    <property type="entry name" value="RNaseH-like_sf"/>
</dbReference>
<organism evidence="3 4">
    <name type="scientific">Microthlaspi erraticum</name>
    <dbReference type="NCBI Taxonomy" id="1685480"/>
    <lineage>
        <taxon>Eukaryota</taxon>
        <taxon>Viridiplantae</taxon>
        <taxon>Streptophyta</taxon>
        <taxon>Embryophyta</taxon>
        <taxon>Tracheophyta</taxon>
        <taxon>Spermatophyta</taxon>
        <taxon>Magnoliopsida</taxon>
        <taxon>eudicotyledons</taxon>
        <taxon>Gunneridae</taxon>
        <taxon>Pentapetalae</taxon>
        <taxon>rosids</taxon>
        <taxon>malvids</taxon>
        <taxon>Brassicales</taxon>
        <taxon>Brassicaceae</taxon>
        <taxon>Coluteocarpeae</taxon>
        <taxon>Microthlaspi</taxon>
    </lineage>
</organism>
<dbReference type="PANTHER" id="PTHR33116:SF86">
    <property type="entry name" value="REVERSE TRANSCRIPTASE DOMAIN-CONTAINING PROTEIN"/>
    <property type="match status" value="1"/>
</dbReference>
<protein>
    <recommendedName>
        <fullName evidence="2">Reverse transcriptase domain-containing protein</fullName>
    </recommendedName>
</protein>
<evidence type="ECO:0000313" key="4">
    <source>
        <dbReference type="Proteomes" id="UP000467841"/>
    </source>
</evidence>
<dbReference type="InterPro" id="IPR026960">
    <property type="entry name" value="RVT-Znf"/>
</dbReference>
<dbReference type="PROSITE" id="PS50878">
    <property type="entry name" value="RT_POL"/>
    <property type="match status" value="1"/>
</dbReference>
<dbReference type="SUPFAM" id="SSF53098">
    <property type="entry name" value="Ribonuclease H-like"/>
    <property type="match status" value="1"/>
</dbReference>
<dbReference type="InterPro" id="IPR044730">
    <property type="entry name" value="RNase_H-like_dom_plant"/>
</dbReference>
<gene>
    <name evidence="3" type="ORF">MERR_LOCUS23185</name>
</gene>
<dbReference type="InterPro" id="IPR043502">
    <property type="entry name" value="DNA/RNA_pol_sf"/>
</dbReference>
<dbReference type="CDD" id="cd01650">
    <property type="entry name" value="RT_nLTR_like"/>
    <property type="match status" value="1"/>
</dbReference>
<evidence type="ECO:0000313" key="3">
    <source>
        <dbReference type="EMBL" id="CAA7035950.1"/>
    </source>
</evidence>
<feature type="region of interest" description="Disordered" evidence="1">
    <location>
        <begin position="768"/>
        <end position="789"/>
    </location>
</feature>
<accession>A0A6D2JF08</accession>
<dbReference type="EMBL" id="CACVBM020001162">
    <property type="protein sequence ID" value="CAA7035950.1"/>
    <property type="molecule type" value="Genomic_DNA"/>
</dbReference>